<dbReference type="AlphaFoldDB" id="A0A0M6Y4U8"/>
<dbReference type="RefSeq" id="WP_075284314.1">
    <property type="nucleotide sequence ID" value="NZ_CP045622.1"/>
</dbReference>
<evidence type="ECO:0000259" key="2">
    <source>
        <dbReference type="Pfam" id="PF04773"/>
    </source>
</evidence>
<proteinExistence type="predicted"/>
<reference evidence="4" key="1">
    <citation type="submission" date="2015-07" db="EMBL/GenBank/DDBJ databases">
        <authorList>
            <person name="Rodrigo-Torres Lidia"/>
            <person name="Arahal R.David."/>
        </authorList>
    </citation>
    <scope>NUCLEOTIDE SEQUENCE [LARGE SCALE GENOMIC DNA]</scope>
    <source>
        <strain evidence="4">CECT 4801</strain>
    </source>
</reference>
<keyword evidence="1" id="KW-0732">Signal</keyword>
<gene>
    <name evidence="3" type="ORF">LAL4801_03154</name>
</gene>
<dbReference type="STRING" id="187304.B0E33_07490"/>
<keyword evidence="4" id="KW-1185">Reference proteome</keyword>
<evidence type="ECO:0000313" key="4">
    <source>
        <dbReference type="Proteomes" id="UP000048926"/>
    </source>
</evidence>
<dbReference type="InterPro" id="IPR006860">
    <property type="entry name" value="FecR"/>
</dbReference>
<dbReference type="InterPro" id="IPR012373">
    <property type="entry name" value="Ferrdict_sens_TM"/>
</dbReference>
<dbReference type="PANTHER" id="PTHR30273">
    <property type="entry name" value="PERIPLASMIC SIGNAL SENSOR AND SIGMA FACTOR ACTIVATOR FECR-RELATED"/>
    <property type="match status" value="1"/>
</dbReference>
<dbReference type="EMBL" id="CXST01000002">
    <property type="protein sequence ID" value="CTQ44708.1"/>
    <property type="molecule type" value="Genomic_DNA"/>
</dbReference>
<feature type="domain" description="FecR protein" evidence="2">
    <location>
        <begin position="42"/>
        <end position="126"/>
    </location>
</feature>
<evidence type="ECO:0000256" key="1">
    <source>
        <dbReference type="SAM" id="SignalP"/>
    </source>
</evidence>
<accession>A0A0M6Y4U8</accession>
<protein>
    <submittedName>
        <fullName evidence="3">FecR protein</fullName>
    </submittedName>
</protein>
<dbReference type="Proteomes" id="UP000048926">
    <property type="component" value="Unassembled WGS sequence"/>
</dbReference>
<feature type="chain" id="PRO_5005807557" evidence="1">
    <location>
        <begin position="26"/>
        <end position="172"/>
    </location>
</feature>
<organism evidence="3 4">
    <name type="scientific">Roseibium aggregatum</name>
    <dbReference type="NCBI Taxonomy" id="187304"/>
    <lineage>
        <taxon>Bacteria</taxon>
        <taxon>Pseudomonadati</taxon>
        <taxon>Pseudomonadota</taxon>
        <taxon>Alphaproteobacteria</taxon>
        <taxon>Hyphomicrobiales</taxon>
        <taxon>Stappiaceae</taxon>
        <taxon>Roseibium</taxon>
    </lineage>
</organism>
<dbReference type="Gene3D" id="2.60.120.1440">
    <property type="match status" value="1"/>
</dbReference>
<sequence length="172" mass="17850">MSTRRLKLAGTLIGLMLAASSTAMAQNVNGCERTQVQDPPRTVFQCANGLVIEAEAASAFNIDTAAGATRPEDVDLETDAMLIEVEPGSGPFQVRTPHAIAAVRGTIYAVDVGPERTSVFVLRGHVSVSRPDGSDTVLLAAGEGADVAPGLPFAPATWSAERAAGLMSRFGQ</sequence>
<dbReference type="PANTHER" id="PTHR30273:SF2">
    <property type="entry name" value="PROTEIN FECR"/>
    <property type="match status" value="1"/>
</dbReference>
<dbReference type="Pfam" id="PF04773">
    <property type="entry name" value="FecR"/>
    <property type="match status" value="1"/>
</dbReference>
<dbReference type="OrthoDB" id="7994644at2"/>
<evidence type="ECO:0000313" key="3">
    <source>
        <dbReference type="EMBL" id="CTQ44708.1"/>
    </source>
</evidence>
<name>A0A0M6Y4U8_9HYPH</name>
<feature type="signal peptide" evidence="1">
    <location>
        <begin position="1"/>
        <end position="25"/>
    </location>
</feature>
<dbReference type="GO" id="GO:0016989">
    <property type="term" value="F:sigma factor antagonist activity"/>
    <property type="evidence" value="ECO:0007669"/>
    <property type="project" value="TreeGrafter"/>
</dbReference>